<dbReference type="GO" id="GO:0004831">
    <property type="term" value="F:tyrosine-tRNA ligase activity"/>
    <property type="evidence" value="ECO:0007669"/>
    <property type="project" value="UniProtKB-UniRule"/>
</dbReference>
<feature type="binding site" evidence="11">
    <location>
        <position position="176"/>
    </location>
    <ligand>
        <name>L-tyrosine</name>
        <dbReference type="ChEBI" id="CHEBI:58315"/>
    </ligand>
</feature>
<gene>
    <name evidence="11" type="primary">tyrS</name>
    <name evidence="14" type="ORF">FH5T_03515</name>
    <name evidence="15" type="ORF">SAMN05444285_11573</name>
</gene>
<feature type="short sequence motif" description="'KMSKS' region" evidence="11">
    <location>
        <begin position="232"/>
        <end position="236"/>
    </location>
</feature>
<evidence type="ECO:0000256" key="5">
    <source>
        <dbReference type="ARBA" id="ARBA00022840"/>
    </source>
</evidence>
<dbReference type="GO" id="GO:0042803">
    <property type="term" value="F:protein homodimerization activity"/>
    <property type="evidence" value="ECO:0007669"/>
    <property type="project" value="UniProtKB-ARBA"/>
</dbReference>
<dbReference type="PANTHER" id="PTHR11766:SF0">
    <property type="entry name" value="TYROSINE--TRNA LIGASE, MITOCHONDRIAL"/>
    <property type="match status" value="1"/>
</dbReference>
<keyword evidence="6 12" id="KW-0694">RNA-binding</keyword>
<evidence type="ECO:0000313" key="16">
    <source>
        <dbReference type="Proteomes" id="UP000023772"/>
    </source>
</evidence>
<dbReference type="eggNOG" id="COG0162">
    <property type="taxonomic scope" value="Bacteria"/>
</dbReference>
<evidence type="ECO:0000313" key="14">
    <source>
        <dbReference type="EMBL" id="AHW58979.1"/>
    </source>
</evidence>
<dbReference type="OrthoDB" id="9804243at2"/>
<dbReference type="PRINTS" id="PR01040">
    <property type="entry name" value="TRNASYNTHTYR"/>
</dbReference>
<dbReference type="HOGENOM" id="CLU_024003_0_3_10"/>
<dbReference type="Gene3D" id="3.40.50.620">
    <property type="entry name" value="HUPs"/>
    <property type="match status" value="1"/>
</dbReference>
<dbReference type="FunFam" id="3.10.290.10:FF:000014">
    <property type="entry name" value="Tyrosine--tRNA ligase"/>
    <property type="match status" value="1"/>
</dbReference>
<keyword evidence="8 11" id="KW-0030">Aminoacyl-tRNA synthetase</keyword>
<feature type="domain" description="Tyrosine--tRNA ligase SYY-like C-terminal" evidence="13">
    <location>
        <begin position="343"/>
        <end position="427"/>
    </location>
</feature>
<dbReference type="InterPro" id="IPR002305">
    <property type="entry name" value="aa-tRNA-synth_Ic"/>
</dbReference>
<dbReference type="InterPro" id="IPR036986">
    <property type="entry name" value="S4_RNA-bd_sf"/>
</dbReference>
<evidence type="ECO:0000256" key="1">
    <source>
        <dbReference type="ARBA" id="ARBA00004496"/>
    </source>
</evidence>
<comment type="function">
    <text evidence="11">Catalyzes the attachment of tyrosine to tRNA(Tyr) in a two-step reaction: tyrosine is first activated by ATP to form Tyr-AMP and then transferred to the acceptor end of tRNA(Tyr).</text>
</comment>
<dbReference type="InterPro" id="IPR014729">
    <property type="entry name" value="Rossmann-like_a/b/a_fold"/>
</dbReference>
<dbReference type="SUPFAM" id="SSF55174">
    <property type="entry name" value="Alpha-L RNA-binding motif"/>
    <property type="match status" value="1"/>
</dbReference>
<organism evidence="15 17">
    <name type="scientific">Draconibacterium orientale</name>
    <dbReference type="NCBI Taxonomy" id="1168034"/>
    <lineage>
        <taxon>Bacteria</taxon>
        <taxon>Pseudomonadati</taxon>
        <taxon>Bacteroidota</taxon>
        <taxon>Bacteroidia</taxon>
        <taxon>Marinilabiliales</taxon>
        <taxon>Prolixibacteraceae</taxon>
        <taxon>Draconibacterium</taxon>
    </lineage>
</organism>
<dbReference type="FunFam" id="3.40.50.620:FF:000008">
    <property type="entry name" value="Tyrosine--tRNA ligase"/>
    <property type="match status" value="1"/>
</dbReference>
<dbReference type="GO" id="GO:0005829">
    <property type="term" value="C:cytosol"/>
    <property type="evidence" value="ECO:0007669"/>
    <property type="project" value="TreeGrafter"/>
</dbReference>
<protein>
    <recommendedName>
        <fullName evidence="11">Tyrosine--tRNA ligase</fullName>
        <ecNumber evidence="11">6.1.1.1</ecNumber>
    </recommendedName>
    <alternativeName>
        <fullName evidence="11">Tyrosyl-tRNA synthetase</fullName>
        <shortName evidence="11">TyrRS</shortName>
    </alternativeName>
</protein>
<dbReference type="GO" id="GO:0006437">
    <property type="term" value="P:tyrosyl-tRNA aminoacylation"/>
    <property type="evidence" value="ECO:0007669"/>
    <property type="project" value="UniProtKB-UniRule"/>
</dbReference>
<evidence type="ECO:0000256" key="2">
    <source>
        <dbReference type="ARBA" id="ARBA00022490"/>
    </source>
</evidence>
<evidence type="ECO:0000259" key="13">
    <source>
        <dbReference type="Pfam" id="PF22421"/>
    </source>
</evidence>
<dbReference type="Proteomes" id="UP000023772">
    <property type="component" value="Chromosome"/>
</dbReference>
<dbReference type="EMBL" id="FOHT01000015">
    <property type="protein sequence ID" value="SET52774.1"/>
    <property type="molecule type" value="Genomic_DNA"/>
</dbReference>
<evidence type="ECO:0000256" key="7">
    <source>
        <dbReference type="ARBA" id="ARBA00022917"/>
    </source>
</evidence>
<keyword evidence="16" id="KW-1185">Reference proteome</keyword>
<dbReference type="PANTHER" id="PTHR11766">
    <property type="entry name" value="TYROSYL-TRNA SYNTHETASE"/>
    <property type="match status" value="1"/>
</dbReference>
<evidence type="ECO:0000256" key="10">
    <source>
        <dbReference type="ARBA" id="ARBA00060965"/>
    </source>
</evidence>
<dbReference type="EMBL" id="CP007451">
    <property type="protein sequence ID" value="AHW58979.1"/>
    <property type="molecule type" value="Genomic_DNA"/>
</dbReference>
<dbReference type="KEGG" id="dori:FH5T_03515"/>
<keyword evidence="4 11" id="KW-0547">Nucleotide-binding</keyword>
<dbReference type="STRING" id="1168034.FH5T_03515"/>
<keyword evidence="3 11" id="KW-0436">Ligase</keyword>
<evidence type="ECO:0000256" key="4">
    <source>
        <dbReference type="ARBA" id="ARBA00022741"/>
    </source>
</evidence>
<feature type="short sequence motif" description="'HIGH' region" evidence="11">
    <location>
        <begin position="37"/>
        <end position="46"/>
    </location>
</feature>
<dbReference type="PROSITE" id="PS00178">
    <property type="entry name" value="AA_TRNA_LIGASE_I"/>
    <property type="match status" value="1"/>
</dbReference>
<dbReference type="InterPro" id="IPR002307">
    <property type="entry name" value="Tyr-tRNA-ligase"/>
</dbReference>
<feature type="binding site" evidence="11">
    <location>
        <position position="172"/>
    </location>
    <ligand>
        <name>L-tyrosine</name>
        <dbReference type="ChEBI" id="CHEBI:58315"/>
    </ligand>
</feature>
<dbReference type="InterPro" id="IPR001412">
    <property type="entry name" value="aa-tRNA-synth_I_CS"/>
</dbReference>
<feature type="binding site" evidence="11">
    <location>
        <position position="32"/>
    </location>
    <ligand>
        <name>L-tyrosine</name>
        <dbReference type="ChEBI" id="CHEBI:58315"/>
    </ligand>
</feature>
<name>X5DDB2_9BACT</name>
<dbReference type="Pfam" id="PF00579">
    <property type="entry name" value="tRNA-synt_1b"/>
    <property type="match status" value="1"/>
</dbReference>
<evidence type="ECO:0000256" key="9">
    <source>
        <dbReference type="ARBA" id="ARBA00048248"/>
    </source>
</evidence>
<dbReference type="GO" id="GO:0005524">
    <property type="term" value="F:ATP binding"/>
    <property type="evidence" value="ECO:0007669"/>
    <property type="project" value="UniProtKB-UniRule"/>
</dbReference>
<dbReference type="Gene3D" id="1.10.240.10">
    <property type="entry name" value="Tyrosyl-Transfer RNA Synthetase"/>
    <property type="match status" value="1"/>
</dbReference>
<comment type="similarity">
    <text evidence="10 11">Belongs to the class-I aminoacyl-tRNA synthetase family. TyrS type 1 subfamily.</text>
</comment>
<dbReference type="InterPro" id="IPR024088">
    <property type="entry name" value="Tyr-tRNA-ligase_bac-type"/>
</dbReference>
<evidence type="ECO:0000256" key="6">
    <source>
        <dbReference type="ARBA" id="ARBA00022884"/>
    </source>
</evidence>
<dbReference type="PROSITE" id="PS50889">
    <property type="entry name" value="S4"/>
    <property type="match status" value="1"/>
</dbReference>
<keyword evidence="5 11" id="KW-0067">ATP-binding</keyword>
<evidence type="ECO:0000256" key="3">
    <source>
        <dbReference type="ARBA" id="ARBA00022598"/>
    </source>
</evidence>
<reference evidence="15 17" key="2">
    <citation type="submission" date="2016-10" db="EMBL/GenBank/DDBJ databases">
        <authorList>
            <person name="de Groot N.N."/>
        </authorList>
    </citation>
    <scope>NUCLEOTIDE SEQUENCE [LARGE SCALE GENOMIC DNA]</scope>
    <source>
        <strain evidence="15 17">DSM 25947</strain>
    </source>
</reference>
<comment type="catalytic activity">
    <reaction evidence="9 11">
        <text>tRNA(Tyr) + L-tyrosine + ATP = L-tyrosyl-tRNA(Tyr) + AMP + diphosphate + H(+)</text>
        <dbReference type="Rhea" id="RHEA:10220"/>
        <dbReference type="Rhea" id="RHEA-COMP:9706"/>
        <dbReference type="Rhea" id="RHEA-COMP:9707"/>
        <dbReference type="ChEBI" id="CHEBI:15378"/>
        <dbReference type="ChEBI" id="CHEBI:30616"/>
        <dbReference type="ChEBI" id="CHEBI:33019"/>
        <dbReference type="ChEBI" id="CHEBI:58315"/>
        <dbReference type="ChEBI" id="CHEBI:78442"/>
        <dbReference type="ChEBI" id="CHEBI:78536"/>
        <dbReference type="ChEBI" id="CHEBI:456215"/>
        <dbReference type="EC" id="6.1.1.1"/>
    </reaction>
</comment>
<keyword evidence="2 11" id="KW-0963">Cytoplasm</keyword>
<proteinExistence type="inferred from homology"/>
<dbReference type="NCBIfam" id="TIGR00234">
    <property type="entry name" value="tyrS"/>
    <property type="match status" value="1"/>
</dbReference>
<reference evidence="14 16" key="1">
    <citation type="submission" date="2014-03" db="EMBL/GenBank/DDBJ databases">
        <title>Complete genome sequence of a deeply braunched marine Bacteroidia bacterium Draconibacterium orientale type strain FH5T.</title>
        <authorList>
            <person name="Li X."/>
            <person name="Wang X."/>
            <person name="Xie Z."/>
            <person name="Du Z."/>
            <person name="Chen G."/>
        </authorList>
    </citation>
    <scope>NUCLEOTIDE SEQUENCE [LARGE SCALE GENOMIC DNA]</scope>
    <source>
        <strain evidence="14 16">FH5</strain>
    </source>
</reference>
<accession>X5DDB2</accession>
<dbReference type="SUPFAM" id="SSF52374">
    <property type="entry name" value="Nucleotidylyl transferase"/>
    <property type="match status" value="1"/>
</dbReference>
<dbReference type="RefSeq" id="WP_038555728.1">
    <property type="nucleotide sequence ID" value="NZ_FOHT01000015.1"/>
</dbReference>
<evidence type="ECO:0000313" key="15">
    <source>
        <dbReference type="EMBL" id="SET52774.1"/>
    </source>
</evidence>
<feature type="binding site" evidence="11">
    <location>
        <position position="235"/>
    </location>
    <ligand>
        <name>ATP</name>
        <dbReference type="ChEBI" id="CHEBI:30616"/>
    </ligand>
</feature>
<dbReference type="Pfam" id="PF22421">
    <property type="entry name" value="SYY_C-terminal"/>
    <property type="match status" value="1"/>
</dbReference>
<dbReference type="GO" id="GO:0003723">
    <property type="term" value="F:RNA binding"/>
    <property type="evidence" value="ECO:0007669"/>
    <property type="project" value="UniProtKB-KW"/>
</dbReference>
<dbReference type="Gene3D" id="3.10.290.10">
    <property type="entry name" value="RNA-binding S4 domain"/>
    <property type="match status" value="1"/>
</dbReference>
<keyword evidence="7 11" id="KW-0648">Protein biosynthesis</keyword>
<evidence type="ECO:0000256" key="12">
    <source>
        <dbReference type="PROSITE-ProRule" id="PRU00182"/>
    </source>
</evidence>
<evidence type="ECO:0000256" key="8">
    <source>
        <dbReference type="ARBA" id="ARBA00023146"/>
    </source>
</evidence>
<comment type="subunit">
    <text evidence="11">Homodimer.</text>
</comment>
<dbReference type="Proteomes" id="UP000181981">
    <property type="component" value="Unassembled WGS sequence"/>
</dbReference>
<evidence type="ECO:0000313" key="17">
    <source>
        <dbReference type="Proteomes" id="UP000181981"/>
    </source>
</evidence>
<dbReference type="CDD" id="cd00805">
    <property type="entry name" value="TyrRS_core"/>
    <property type="match status" value="1"/>
</dbReference>
<dbReference type="InterPro" id="IPR054608">
    <property type="entry name" value="SYY-like_C"/>
</dbReference>
<comment type="subcellular location">
    <subcellularLocation>
        <location evidence="1 11">Cytoplasm</location>
    </subcellularLocation>
</comment>
<sequence>MSFVQELKWRGMLHDIMPGTEEQLEKELTAAYVGIDPTADSLHIGHLVSVMMLKHLQIAGHQPIALVGGATGMIGDPSGKSQERNLLDEPTLRHNQECIKAQLAKFLDFESKEENVALLVNNYDWMKEFSFLDFIRDVGKRITVNYMMAKDSVKKRLGEESKSGMSFTEFTYQLVQGYDFYHLYKNNNCRLQMGGSDQWGNITTGTELIRRMDGGEAFALTCPLITKADGTKFGKTESGNVWLDPERTSPYAFFQFWLNTSDEDAERYIKIFTLLSKEEIDTLVAEHKEAPHARALQKKLAEEVTTMVHSREEYDMAVEASQILFGKGTAEQLRKLNESTFLAVFEGVPQFNISKNELAAGINVIDLLAEKTEVFPSKGELRRTIKGNGLSINKEKISDPDLVVNNDFLIGGKYILAQKGKKNYFLIIAE</sequence>
<dbReference type="AlphaFoldDB" id="X5DDB2"/>
<dbReference type="InterPro" id="IPR024107">
    <property type="entry name" value="Tyr-tRNA-ligase_bac_1"/>
</dbReference>
<dbReference type="EC" id="6.1.1.1" evidence="11"/>
<dbReference type="HAMAP" id="MF_02006">
    <property type="entry name" value="Tyr_tRNA_synth_type1"/>
    <property type="match status" value="1"/>
</dbReference>
<evidence type="ECO:0000256" key="11">
    <source>
        <dbReference type="HAMAP-Rule" id="MF_02006"/>
    </source>
</evidence>
<dbReference type="FunFam" id="1.10.240.10:FF:000001">
    <property type="entry name" value="Tyrosine--tRNA ligase"/>
    <property type="match status" value="1"/>
</dbReference>